<keyword evidence="3" id="KW-0597">Phosphoprotein</keyword>
<keyword evidence="9" id="KW-0472">Membrane</keyword>
<dbReference type="GeneID" id="88186008"/>
<evidence type="ECO:0000256" key="9">
    <source>
        <dbReference type="SAM" id="Phobius"/>
    </source>
</evidence>
<dbReference type="STRING" id="322710.Avin_29010"/>
<dbReference type="HOGENOM" id="CLU_563671_0_0_6"/>
<keyword evidence="8" id="KW-0902">Two-component regulatory system</keyword>
<dbReference type="Pfam" id="PF02518">
    <property type="entry name" value="HATPase_c"/>
    <property type="match status" value="1"/>
</dbReference>
<keyword evidence="9" id="KW-0812">Transmembrane</keyword>
<dbReference type="Proteomes" id="UP000002424">
    <property type="component" value="Chromosome"/>
</dbReference>
<dbReference type="EMBL" id="CP001157">
    <property type="protein sequence ID" value="ACO79070.1"/>
    <property type="molecule type" value="Genomic_DNA"/>
</dbReference>
<reference evidence="11 12" key="1">
    <citation type="journal article" date="2009" name="J. Bacteriol.">
        <title>Genome sequence of Azotobacter vinelandii, an obligate aerobe specialized to support diverse anaerobic metabolic processes.</title>
        <authorList>
            <person name="Setubal J.C."/>
            <person name="dos Santos P."/>
            <person name="Goldman B.S."/>
            <person name="Ertesvag H."/>
            <person name="Espin G."/>
            <person name="Rubio L.M."/>
            <person name="Valla S."/>
            <person name="Almeida N.F."/>
            <person name="Balasubramanian D."/>
            <person name="Cromes L."/>
            <person name="Curatti L."/>
            <person name="Du Z."/>
            <person name="Godsy E."/>
            <person name="Goodner B."/>
            <person name="Hellner-Burris K."/>
            <person name="Hernandez J.A."/>
            <person name="Houmiel K."/>
            <person name="Imperial J."/>
            <person name="Kennedy C."/>
            <person name="Larson T.J."/>
            <person name="Latreille P."/>
            <person name="Ligon L.S."/>
            <person name="Lu J."/>
            <person name="Maerk M."/>
            <person name="Miller N.M."/>
            <person name="Norton S."/>
            <person name="O'Carroll I.P."/>
            <person name="Paulsen I."/>
            <person name="Raulfs E.C."/>
            <person name="Roemer R."/>
            <person name="Rosser J."/>
            <person name="Segura D."/>
            <person name="Slater S."/>
            <person name="Stricklin S.L."/>
            <person name="Studholme D.J."/>
            <person name="Sun J."/>
            <person name="Viana C.J."/>
            <person name="Wallin E."/>
            <person name="Wang B."/>
            <person name="Wheeler C."/>
            <person name="Zhu H."/>
            <person name="Dean D.R."/>
            <person name="Dixon R."/>
            <person name="Wood D."/>
        </authorList>
    </citation>
    <scope>NUCLEOTIDE SEQUENCE [LARGE SCALE GENOMIC DNA]</scope>
    <source>
        <strain evidence="12">DJ / ATCC BAA-1303</strain>
    </source>
</reference>
<dbReference type="InterPro" id="IPR003661">
    <property type="entry name" value="HisK_dim/P_dom"/>
</dbReference>
<evidence type="ECO:0000313" key="11">
    <source>
        <dbReference type="EMBL" id="ACO79070.1"/>
    </source>
</evidence>
<dbReference type="Gene3D" id="3.30.565.10">
    <property type="entry name" value="Histidine kinase-like ATPase, C-terminal domain"/>
    <property type="match status" value="1"/>
</dbReference>
<dbReference type="GO" id="GO:0005524">
    <property type="term" value="F:ATP binding"/>
    <property type="evidence" value="ECO:0007669"/>
    <property type="project" value="UniProtKB-KW"/>
</dbReference>
<dbReference type="InterPro" id="IPR004358">
    <property type="entry name" value="Sig_transdc_His_kin-like_C"/>
</dbReference>
<dbReference type="InterPro" id="IPR036097">
    <property type="entry name" value="HisK_dim/P_sf"/>
</dbReference>
<dbReference type="PANTHER" id="PTHR43065">
    <property type="entry name" value="SENSOR HISTIDINE KINASE"/>
    <property type="match status" value="1"/>
</dbReference>
<keyword evidence="9" id="KW-1133">Transmembrane helix</keyword>
<keyword evidence="12" id="KW-1185">Reference proteome</keyword>
<feature type="transmembrane region" description="Helical" evidence="9">
    <location>
        <begin position="12"/>
        <end position="35"/>
    </location>
</feature>
<evidence type="ECO:0000256" key="2">
    <source>
        <dbReference type="ARBA" id="ARBA00012438"/>
    </source>
</evidence>
<dbReference type="EnsemblBacteria" id="ACO79070">
    <property type="protein sequence ID" value="ACO79070"/>
    <property type="gene ID" value="Avin_29010"/>
</dbReference>
<dbReference type="CDD" id="cd00082">
    <property type="entry name" value="HisKA"/>
    <property type="match status" value="1"/>
</dbReference>
<dbReference type="PRINTS" id="PR00344">
    <property type="entry name" value="BCTRLSENSOR"/>
</dbReference>
<evidence type="ECO:0000256" key="1">
    <source>
        <dbReference type="ARBA" id="ARBA00000085"/>
    </source>
</evidence>
<dbReference type="EC" id="2.7.13.3" evidence="2"/>
<dbReference type="GO" id="GO:0000155">
    <property type="term" value="F:phosphorelay sensor kinase activity"/>
    <property type="evidence" value="ECO:0007669"/>
    <property type="project" value="InterPro"/>
</dbReference>
<dbReference type="KEGG" id="avn:Avin_29010"/>
<feature type="transmembrane region" description="Helical" evidence="9">
    <location>
        <begin position="169"/>
        <end position="190"/>
    </location>
</feature>
<keyword evidence="7" id="KW-0067">ATP-binding</keyword>
<comment type="catalytic activity">
    <reaction evidence="1">
        <text>ATP + protein L-histidine = ADP + protein N-phospho-L-histidine.</text>
        <dbReference type="EC" id="2.7.13.3"/>
    </reaction>
</comment>
<evidence type="ECO:0000313" key="12">
    <source>
        <dbReference type="Proteomes" id="UP000002424"/>
    </source>
</evidence>
<organism evidence="11 12">
    <name type="scientific">Azotobacter vinelandii (strain DJ / ATCC BAA-1303)</name>
    <dbReference type="NCBI Taxonomy" id="322710"/>
    <lineage>
        <taxon>Bacteria</taxon>
        <taxon>Pseudomonadati</taxon>
        <taxon>Pseudomonadota</taxon>
        <taxon>Gammaproteobacteria</taxon>
        <taxon>Pseudomonadales</taxon>
        <taxon>Pseudomonadaceae</taxon>
        <taxon>Azotobacter</taxon>
    </lineage>
</organism>
<dbReference type="SUPFAM" id="SSF55874">
    <property type="entry name" value="ATPase domain of HSP90 chaperone/DNA topoisomerase II/histidine kinase"/>
    <property type="match status" value="1"/>
</dbReference>
<keyword evidence="5" id="KW-0547">Nucleotide-binding</keyword>
<dbReference type="InterPro" id="IPR003594">
    <property type="entry name" value="HATPase_dom"/>
</dbReference>
<gene>
    <name evidence="11" type="ordered locus">Avin_29010</name>
</gene>
<evidence type="ECO:0000259" key="10">
    <source>
        <dbReference type="PROSITE" id="PS50109"/>
    </source>
</evidence>
<evidence type="ECO:0000256" key="6">
    <source>
        <dbReference type="ARBA" id="ARBA00022777"/>
    </source>
</evidence>
<evidence type="ECO:0000256" key="4">
    <source>
        <dbReference type="ARBA" id="ARBA00022679"/>
    </source>
</evidence>
<dbReference type="eggNOG" id="COG4191">
    <property type="taxonomic scope" value="Bacteria"/>
</dbReference>
<dbReference type="PROSITE" id="PS50109">
    <property type="entry name" value="HIS_KIN"/>
    <property type="match status" value="1"/>
</dbReference>
<dbReference type="PANTHER" id="PTHR43065:SF10">
    <property type="entry name" value="PEROXIDE STRESS-ACTIVATED HISTIDINE KINASE MAK3"/>
    <property type="match status" value="1"/>
</dbReference>
<dbReference type="SMART" id="SM00388">
    <property type="entry name" value="HisKA"/>
    <property type="match status" value="1"/>
</dbReference>
<evidence type="ECO:0000256" key="3">
    <source>
        <dbReference type="ARBA" id="ARBA00022553"/>
    </source>
</evidence>
<proteinExistence type="predicted"/>
<dbReference type="Pfam" id="PF00512">
    <property type="entry name" value="HisKA"/>
    <property type="match status" value="1"/>
</dbReference>
<keyword evidence="4" id="KW-0808">Transferase</keyword>
<dbReference type="AlphaFoldDB" id="C1DLY3"/>
<keyword evidence="6 11" id="KW-0418">Kinase</keyword>
<name>C1DLY3_AZOVD</name>
<evidence type="ECO:0000256" key="5">
    <source>
        <dbReference type="ARBA" id="ARBA00022741"/>
    </source>
</evidence>
<dbReference type="RefSeq" id="WP_012701457.1">
    <property type="nucleotide sequence ID" value="NC_012560.1"/>
</dbReference>
<evidence type="ECO:0000256" key="7">
    <source>
        <dbReference type="ARBA" id="ARBA00022840"/>
    </source>
</evidence>
<sequence>MGAEIPERFNLSGWFSLAGLAAIAAVAISLAIFAGRCLLIEDARRDGLLMAQAIRSVAALEQRRVGAEGAASAGFLEPLAGLPGVQRVSLYGPERIVRWSSEPRLVGSGAADPDLEEAFEGGETITTGRFGTGLLFRVVHYIPLKDEASLLEVRKAPIDSIARLRESHLGSWLAMVLGGLPIQLGLFWMLRRLAGRRSRADAGEAMAALGEMSAAVAHSLRNPLAAIRSSAELALDVEDSPARRNIEDIVGQVDRLSKYVNELLIVSRPLCGEREAVDPVALLDDVLQAFERQLRAADIRVDWPAQAVPAVLSHRLLLVQALNSVIANAIEAMPRGGSLRIRVAVDALERRLRLTVGDSGDGMTPEQMAMAFKAFHTTKRGGLGVGLVLVKRIMERFGGAIRLDSRERQGTDVCLVFRIAEER</sequence>
<dbReference type="Gene3D" id="1.10.287.130">
    <property type="match status" value="1"/>
</dbReference>
<accession>C1DLY3</accession>
<feature type="domain" description="Histidine kinase" evidence="10">
    <location>
        <begin position="215"/>
        <end position="421"/>
    </location>
</feature>
<dbReference type="InterPro" id="IPR005467">
    <property type="entry name" value="His_kinase_dom"/>
</dbReference>
<protein>
    <recommendedName>
        <fullName evidence="2">histidine kinase</fullName>
        <ecNumber evidence="2">2.7.13.3</ecNumber>
    </recommendedName>
</protein>
<dbReference type="SMART" id="SM00387">
    <property type="entry name" value="HATPase_c"/>
    <property type="match status" value="1"/>
</dbReference>
<dbReference type="OrthoDB" id="6993188at2"/>
<evidence type="ECO:0000256" key="8">
    <source>
        <dbReference type="ARBA" id="ARBA00023012"/>
    </source>
</evidence>
<dbReference type="InterPro" id="IPR036890">
    <property type="entry name" value="HATPase_C_sf"/>
</dbReference>
<dbReference type="SUPFAM" id="SSF47384">
    <property type="entry name" value="Homodimeric domain of signal transducing histidine kinase"/>
    <property type="match status" value="1"/>
</dbReference>